<name>A0AAV6Y5K3_9LAMI</name>
<feature type="domain" description="Peptidase C1A papain C-terminal" evidence="2">
    <location>
        <begin position="225"/>
        <end position="302"/>
    </location>
</feature>
<feature type="region of interest" description="Disordered" evidence="1">
    <location>
        <begin position="114"/>
        <end position="178"/>
    </location>
</feature>
<dbReference type="GO" id="GO:0008234">
    <property type="term" value="F:cysteine-type peptidase activity"/>
    <property type="evidence" value="ECO:0007669"/>
    <property type="project" value="InterPro"/>
</dbReference>
<dbReference type="InterPro" id="IPR038765">
    <property type="entry name" value="Papain-like_cys_pep_sf"/>
</dbReference>
<organism evidence="3 4">
    <name type="scientific">Buddleja alternifolia</name>
    <dbReference type="NCBI Taxonomy" id="168488"/>
    <lineage>
        <taxon>Eukaryota</taxon>
        <taxon>Viridiplantae</taxon>
        <taxon>Streptophyta</taxon>
        <taxon>Embryophyta</taxon>
        <taxon>Tracheophyta</taxon>
        <taxon>Spermatophyta</taxon>
        <taxon>Magnoliopsida</taxon>
        <taxon>eudicotyledons</taxon>
        <taxon>Gunneridae</taxon>
        <taxon>Pentapetalae</taxon>
        <taxon>asterids</taxon>
        <taxon>lamiids</taxon>
        <taxon>Lamiales</taxon>
        <taxon>Scrophulariaceae</taxon>
        <taxon>Buddlejeae</taxon>
        <taxon>Buddleja</taxon>
    </lineage>
</organism>
<feature type="compositionally biased region" description="Basic and acidic residues" evidence="1">
    <location>
        <begin position="138"/>
        <end position="147"/>
    </location>
</feature>
<dbReference type="Pfam" id="PF00112">
    <property type="entry name" value="Peptidase_C1"/>
    <property type="match status" value="1"/>
</dbReference>
<dbReference type="GO" id="GO:0006508">
    <property type="term" value="P:proteolysis"/>
    <property type="evidence" value="ECO:0007669"/>
    <property type="project" value="InterPro"/>
</dbReference>
<gene>
    <name evidence="3" type="ORF">BUALT_Bualt01G0036600</name>
</gene>
<comment type="caution">
    <text evidence="3">The sequence shown here is derived from an EMBL/GenBank/DDBJ whole genome shotgun (WGS) entry which is preliminary data.</text>
</comment>
<evidence type="ECO:0000256" key="1">
    <source>
        <dbReference type="SAM" id="MobiDB-lite"/>
    </source>
</evidence>
<proteinExistence type="predicted"/>
<dbReference type="InterPro" id="IPR000668">
    <property type="entry name" value="Peptidase_C1A_C"/>
</dbReference>
<keyword evidence="4" id="KW-1185">Reference proteome</keyword>
<evidence type="ECO:0000313" key="3">
    <source>
        <dbReference type="EMBL" id="KAG8389988.1"/>
    </source>
</evidence>
<evidence type="ECO:0000313" key="4">
    <source>
        <dbReference type="Proteomes" id="UP000826271"/>
    </source>
</evidence>
<dbReference type="EMBL" id="WHWC01000001">
    <property type="protein sequence ID" value="KAG8389988.1"/>
    <property type="molecule type" value="Genomic_DNA"/>
</dbReference>
<dbReference type="SUPFAM" id="SSF54001">
    <property type="entry name" value="Cysteine proteinases"/>
    <property type="match status" value="1"/>
</dbReference>
<dbReference type="AlphaFoldDB" id="A0AAV6Y5K3"/>
<dbReference type="Proteomes" id="UP000826271">
    <property type="component" value="Unassembled WGS sequence"/>
</dbReference>
<protein>
    <recommendedName>
        <fullName evidence="2">Peptidase C1A papain C-terminal domain-containing protein</fullName>
    </recommendedName>
</protein>
<dbReference type="Gene3D" id="3.90.70.10">
    <property type="entry name" value="Cysteine proteinases"/>
    <property type="match status" value="1"/>
</dbReference>
<evidence type="ECO:0000259" key="2">
    <source>
        <dbReference type="Pfam" id="PF00112"/>
    </source>
</evidence>
<reference evidence="3" key="1">
    <citation type="submission" date="2019-10" db="EMBL/GenBank/DDBJ databases">
        <authorList>
            <person name="Zhang R."/>
            <person name="Pan Y."/>
            <person name="Wang J."/>
            <person name="Ma R."/>
            <person name="Yu S."/>
        </authorList>
    </citation>
    <scope>NUCLEOTIDE SEQUENCE</scope>
    <source>
        <strain evidence="3">LA-IB0</strain>
        <tissue evidence="3">Leaf</tissue>
    </source>
</reference>
<sequence>MVAPALSPEPPTPVIEQTQQEEAEMETLIAEMVEGDLEENELEIQEEINGVMLGVLRRKAASGASSALVYGKSFYKLKHTVSIQLQITCPVLPEKFLDKEGDTVEHGTKVAIISKSGEGVSTHVAPSEKDVSSPPPPTKEEKEKPTPKVEPTLVVQKPKGSPPPPKTSAMEPQLTPKKGKDGYGLGGVNATSMPNIPTSIDWRKKIAITSIKNNDVATKEQNPVIAYENVIRNGGITTDKYYTYTRGWCKEEKNKERKRVVTIDSYSIIPPGNESLLLRVIAGHPVSALIAGADHYSFKSYTGVSITL</sequence>
<accession>A0AAV6Y5K3</accession>